<evidence type="ECO:0000313" key="2">
    <source>
        <dbReference type="Proteomes" id="UP000547011"/>
    </source>
</evidence>
<dbReference type="Proteomes" id="UP000547011">
    <property type="component" value="Unassembled WGS sequence"/>
</dbReference>
<proteinExistence type="predicted"/>
<organism evidence="1 2">
    <name type="scientific">Devosia subaequoris</name>
    <dbReference type="NCBI Taxonomy" id="395930"/>
    <lineage>
        <taxon>Bacteria</taxon>
        <taxon>Pseudomonadati</taxon>
        <taxon>Pseudomonadota</taxon>
        <taxon>Alphaproteobacteria</taxon>
        <taxon>Hyphomicrobiales</taxon>
        <taxon>Devosiaceae</taxon>
        <taxon>Devosia</taxon>
    </lineage>
</organism>
<sequence>MPPGQPLLGRPLVADADIGVATANIDLAAGGDQFNAEAVRRRPDLGDMAGDEGRGPRPCRNAHHALADGPVFPTPQREHGRLDFLGAQQG</sequence>
<dbReference type="AlphaFoldDB" id="A0A7W6INV0"/>
<accession>A0A7W6INV0</accession>
<reference evidence="1 2" key="1">
    <citation type="submission" date="2020-08" db="EMBL/GenBank/DDBJ databases">
        <title>Genomic Encyclopedia of Type Strains, Phase IV (KMG-IV): sequencing the most valuable type-strain genomes for metagenomic binning, comparative biology and taxonomic classification.</title>
        <authorList>
            <person name="Goeker M."/>
        </authorList>
    </citation>
    <scope>NUCLEOTIDE SEQUENCE [LARGE SCALE GENOMIC DNA]</scope>
    <source>
        <strain evidence="1 2">DSM 23447</strain>
    </source>
</reference>
<dbReference type="RefSeq" id="WP_183311874.1">
    <property type="nucleotide sequence ID" value="NZ_JACIEW010000006.1"/>
</dbReference>
<keyword evidence="2" id="KW-1185">Reference proteome</keyword>
<dbReference type="EMBL" id="JACIEW010000006">
    <property type="protein sequence ID" value="MBB4053087.1"/>
    <property type="molecule type" value="Genomic_DNA"/>
</dbReference>
<protein>
    <submittedName>
        <fullName evidence="1">Uncharacterized protein</fullName>
    </submittedName>
</protein>
<gene>
    <name evidence="1" type="ORF">GGR20_002743</name>
</gene>
<comment type="caution">
    <text evidence="1">The sequence shown here is derived from an EMBL/GenBank/DDBJ whole genome shotgun (WGS) entry which is preliminary data.</text>
</comment>
<name>A0A7W6INV0_9HYPH</name>
<evidence type="ECO:0000313" key="1">
    <source>
        <dbReference type="EMBL" id="MBB4053087.1"/>
    </source>
</evidence>